<dbReference type="Proteomes" id="UP000811609">
    <property type="component" value="Chromosome 5"/>
</dbReference>
<proteinExistence type="predicted"/>
<accession>A0A8T1QHN5</accession>
<sequence>MRERERERAQSLQSANCQTREIVTDSGWGIGGGFRIYAIPFRSDMWRKQETCLYRSRESYAAELSLPLPCLLFLCNCTYSLLESKALKRESETLKQKGLAGHGESTRLQS</sequence>
<evidence type="ECO:0000313" key="1">
    <source>
        <dbReference type="EMBL" id="KAG6653899.1"/>
    </source>
</evidence>
<dbReference type="AlphaFoldDB" id="A0A8T1QHN5"/>
<comment type="caution">
    <text evidence="1">The sequence shown here is derived from an EMBL/GenBank/DDBJ whole genome shotgun (WGS) entry which is preliminary data.</text>
</comment>
<gene>
    <name evidence="1" type="ORF">CIPAW_05G108700</name>
</gene>
<organism evidence="1 2">
    <name type="scientific">Carya illinoinensis</name>
    <name type="common">Pecan</name>
    <dbReference type="NCBI Taxonomy" id="32201"/>
    <lineage>
        <taxon>Eukaryota</taxon>
        <taxon>Viridiplantae</taxon>
        <taxon>Streptophyta</taxon>
        <taxon>Embryophyta</taxon>
        <taxon>Tracheophyta</taxon>
        <taxon>Spermatophyta</taxon>
        <taxon>Magnoliopsida</taxon>
        <taxon>eudicotyledons</taxon>
        <taxon>Gunneridae</taxon>
        <taxon>Pentapetalae</taxon>
        <taxon>rosids</taxon>
        <taxon>fabids</taxon>
        <taxon>Fagales</taxon>
        <taxon>Juglandaceae</taxon>
        <taxon>Carya</taxon>
    </lineage>
</organism>
<name>A0A8T1QHN5_CARIL</name>
<protein>
    <submittedName>
        <fullName evidence="1">Uncharacterized protein</fullName>
    </submittedName>
</protein>
<reference evidence="1" key="1">
    <citation type="submission" date="2020-12" db="EMBL/GenBank/DDBJ databases">
        <title>WGS assembly of Carya illinoinensis cv. Pawnee.</title>
        <authorList>
            <person name="Platts A."/>
            <person name="Shu S."/>
            <person name="Wright S."/>
            <person name="Barry K."/>
            <person name="Edger P."/>
            <person name="Pires J.C."/>
            <person name="Schmutz J."/>
        </authorList>
    </citation>
    <scope>NUCLEOTIDE SEQUENCE</scope>
    <source>
        <tissue evidence="1">Leaf</tissue>
    </source>
</reference>
<keyword evidence="2" id="KW-1185">Reference proteome</keyword>
<dbReference type="EMBL" id="CM031813">
    <property type="protein sequence ID" value="KAG6653899.1"/>
    <property type="molecule type" value="Genomic_DNA"/>
</dbReference>
<evidence type="ECO:0000313" key="2">
    <source>
        <dbReference type="Proteomes" id="UP000811609"/>
    </source>
</evidence>